<dbReference type="InterPro" id="IPR028976">
    <property type="entry name" value="CheC-like_sf"/>
</dbReference>
<sequence>MNDMKEYDFGKPQSYSRENLTCLNFLLAEFCKKYKNYIIYELKCNSSMVVDSIDQVNYQTFLDRVTSSCVVVQNAMEPVMKNFSFRIDRSVADMWIDITSGGTGVVKDNDRELTELDKKVLLHLMDDLVRNMHLFEGFENIQVLDTHTHINLPQLCSPTAPVCVVDLKVLNDNECIGSVSLCFPYNGLEALLESISVIEFFDNDVGDDSEEFTKKIYNSVSNIELSVIAEIGKVSINVEDLLKLEVGDVIVTNKKINDYIDIFVENSKSYTATPGFISSKKGVKINDAVGKEV</sequence>
<feature type="domain" description="Flagellar motor switch protein FliN-like C-terminal" evidence="10">
    <location>
        <begin position="219"/>
        <end position="288"/>
    </location>
</feature>
<keyword evidence="11" id="KW-0966">Cell projection</keyword>
<dbReference type="EMBL" id="LK932861">
    <property type="protein sequence ID" value="CDS99249.1"/>
    <property type="molecule type" value="Genomic_DNA"/>
</dbReference>
<dbReference type="GO" id="GO:0005886">
    <property type="term" value="C:plasma membrane"/>
    <property type="evidence" value="ECO:0007669"/>
    <property type="project" value="UniProtKB-SubCell"/>
</dbReference>
<dbReference type="RefSeq" id="WP_021366058.1">
    <property type="nucleotide sequence ID" value="NZ_BBYB01000122.1"/>
</dbReference>
<dbReference type="InterPro" id="IPR001689">
    <property type="entry name" value="Flag_FliM"/>
</dbReference>
<dbReference type="PANTHER" id="PTHR30034">
    <property type="entry name" value="FLAGELLAR MOTOR SWITCH PROTEIN FLIM"/>
    <property type="match status" value="1"/>
</dbReference>
<keyword evidence="9" id="KW-0975">Bacterial flagellum</keyword>
<dbReference type="Pfam" id="PF02154">
    <property type="entry name" value="FliM"/>
    <property type="match status" value="1"/>
</dbReference>
<evidence type="ECO:0000256" key="8">
    <source>
        <dbReference type="ARBA" id="ARBA00023136"/>
    </source>
</evidence>
<dbReference type="InterPro" id="IPR001543">
    <property type="entry name" value="FliN-like_C"/>
</dbReference>
<dbReference type="GO" id="GO:0003774">
    <property type="term" value="F:cytoskeletal motor activity"/>
    <property type="evidence" value="ECO:0007669"/>
    <property type="project" value="InterPro"/>
</dbReference>
<evidence type="ECO:0000259" key="10">
    <source>
        <dbReference type="Pfam" id="PF01052"/>
    </source>
</evidence>
<dbReference type="Gene3D" id="3.40.1550.10">
    <property type="entry name" value="CheC-like"/>
    <property type="match status" value="1"/>
</dbReference>
<keyword evidence="6" id="KW-0145">Chemotaxis</keyword>
<dbReference type="PANTHER" id="PTHR30034:SF6">
    <property type="entry name" value="YOP PROTEINS TRANSLOCATION PROTEIN Q"/>
    <property type="match status" value="1"/>
</dbReference>
<evidence type="ECO:0000313" key="13">
    <source>
        <dbReference type="EMBL" id="CDS99249.1"/>
    </source>
</evidence>
<keyword evidence="8" id="KW-0472">Membrane</keyword>
<dbReference type="EMBL" id="LK932465">
    <property type="protein sequence ID" value="CDS83260.1"/>
    <property type="molecule type" value="Genomic_DNA"/>
</dbReference>
<evidence type="ECO:0000256" key="5">
    <source>
        <dbReference type="ARBA" id="ARBA00022475"/>
    </source>
</evidence>
<dbReference type="GO" id="GO:0009425">
    <property type="term" value="C:bacterial-type flagellum basal body"/>
    <property type="evidence" value="ECO:0007669"/>
    <property type="project" value="UniProtKB-SubCell"/>
</dbReference>
<evidence type="ECO:0000256" key="2">
    <source>
        <dbReference type="ARBA" id="ARBA00004202"/>
    </source>
</evidence>
<evidence type="ECO:0000256" key="7">
    <source>
        <dbReference type="ARBA" id="ARBA00022779"/>
    </source>
</evidence>
<evidence type="ECO:0000313" key="11">
    <source>
        <dbReference type="EMBL" id="CDS83260.1"/>
    </source>
</evidence>
<evidence type="ECO:0000256" key="9">
    <source>
        <dbReference type="ARBA" id="ARBA00023143"/>
    </source>
</evidence>
<evidence type="ECO:0000256" key="1">
    <source>
        <dbReference type="ARBA" id="ARBA00004117"/>
    </source>
</evidence>
<dbReference type="AlphaFoldDB" id="A0A069A4E9"/>
<dbReference type="GO" id="GO:0071978">
    <property type="term" value="P:bacterial-type flagellum-dependent swarming motility"/>
    <property type="evidence" value="ECO:0007669"/>
    <property type="project" value="TreeGrafter"/>
</dbReference>
<evidence type="ECO:0000256" key="3">
    <source>
        <dbReference type="ARBA" id="ARBA00011049"/>
    </source>
</evidence>
<dbReference type="EMBL" id="LK932347">
    <property type="protein sequence ID" value="CDS83371.1"/>
    <property type="molecule type" value="Genomic_DNA"/>
</dbReference>
<name>A0A069A4E9_CLODI</name>
<comment type="similarity">
    <text evidence="3">Belongs to the FliM family.</text>
</comment>
<keyword evidence="11" id="KW-0969">Cilium</keyword>
<dbReference type="SUPFAM" id="SSF101801">
    <property type="entry name" value="Surface presentation of antigens (SPOA)"/>
    <property type="match status" value="1"/>
</dbReference>
<dbReference type="InterPro" id="IPR036429">
    <property type="entry name" value="SpoA-like_sf"/>
</dbReference>
<dbReference type="GO" id="GO:0050918">
    <property type="term" value="P:positive chemotaxis"/>
    <property type="evidence" value="ECO:0007669"/>
    <property type="project" value="TreeGrafter"/>
</dbReference>
<keyword evidence="5" id="KW-1003">Cell membrane</keyword>
<protein>
    <recommendedName>
        <fullName evidence="4">Flagellar motor switch protein FliM</fullName>
    </recommendedName>
</protein>
<organism evidence="11">
    <name type="scientific">Clostridioides difficile</name>
    <name type="common">Peptoclostridium difficile</name>
    <dbReference type="NCBI Taxonomy" id="1496"/>
    <lineage>
        <taxon>Bacteria</taxon>
        <taxon>Bacillati</taxon>
        <taxon>Bacillota</taxon>
        <taxon>Clostridia</taxon>
        <taxon>Peptostreptococcales</taxon>
        <taxon>Peptostreptococcaceae</taxon>
        <taxon>Clostridioides</taxon>
    </lineage>
</organism>
<evidence type="ECO:0000313" key="12">
    <source>
        <dbReference type="EMBL" id="CDS83371.1"/>
    </source>
</evidence>
<proteinExistence type="inferred from homology"/>
<evidence type="ECO:0000256" key="6">
    <source>
        <dbReference type="ARBA" id="ARBA00022500"/>
    </source>
</evidence>
<keyword evidence="11" id="KW-0282">Flagellum</keyword>
<dbReference type="Gene3D" id="2.30.330.10">
    <property type="entry name" value="SpoA-like"/>
    <property type="match status" value="1"/>
</dbReference>
<keyword evidence="7" id="KW-0283">Flagellar rotation</keyword>
<accession>A0A069A4E9</accession>
<dbReference type="Pfam" id="PF01052">
    <property type="entry name" value="FliMN_C"/>
    <property type="match status" value="1"/>
</dbReference>
<reference evidence="11" key="1">
    <citation type="submission" date="2014-07" db="EMBL/GenBank/DDBJ databases">
        <authorList>
            <person name="Monot Marc"/>
        </authorList>
    </citation>
    <scope>NUCLEOTIDE SEQUENCE</scope>
    <source>
        <strain evidence="13">7032989</strain>
        <strain evidence="12">7032994</strain>
    </source>
</reference>
<dbReference type="CDD" id="cd17908">
    <property type="entry name" value="FliM"/>
    <property type="match status" value="1"/>
</dbReference>
<gene>
    <name evidence="11" type="primary">fliM</name>
    <name evidence="13" type="ORF">BN1095_210182</name>
    <name evidence="11" type="ORF">BN1096_160174</name>
    <name evidence="12" type="ORF">BN1097_140177</name>
</gene>
<evidence type="ECO:0000256" key="4">
    <source>
        <dbReference type="ARBA" id="ARBA00021898"/>
    </source>
</evidence>
<comment type="subcellular location">
    <subcellularLocation>
        <location evidence="1">Bacterial flagellum basal body</location>
    </subcellularLocation>
    <subcellularLocation>
        <location evidence="2">Cell membrane</location>
        <topology evidence="2">Peripheral membrane protein</topology>
    </subcellularLocation>
</comment>